<reference evidence="1" key="1">
    <citation type="submission" date="2024-05" db="EMBL/GenBank/DDBJ databases">
        <title>Pontimicrobium maritimus sp. nov., isolated form sea water.</title>
        <authorList>
            <person name="Muhammad N."/>
            <person name="Vuong T.Q."/>
            <person name="Han H.L."/>
            <person name="Kim S.-G."/>
        </authorList>
    </citation>
    <scope>NUCLEOTIDE SEQUENCE</scope>
    <source>
        <strain evidence="1">SW4</strain>
    </source>
</reference>
<dbReference type="EMBL" id="CP157199">
    <property type="protein sequence ID" value="XBG60533.1"/>
    <property type="molecule type" value="Genomic_DNA"/>
</dbReference>
<dbReference type="RefSeq" id="WP_347922763.1">
    <property type="nucleotide sequence ID" value="NZ_CP157199.1"/>
</dbReference>
<evidence type="ECO:0000313" key="1">
    <source>
        <dbReference type="EMBL" id="XBG60533.1"/>
    </source>
</evidence>
<dbReference type="AlphaFoldDB" id="A0AAU7BQZ3"/>
<sequence>MKKIYSLLVISVITLSCNKTDDTSNQTNGISIEAEEEWLIARREIKDGGAGKDGIPSIDNPEFIDDAGLEDDELVVGIYFEGEARAYPHYILDWHEIVNDVIGNDPIALSYCPLTGTAFAWEREADNADGTFGVSGLLYNSNLLLYDRKTESLWSQLKLQCVNGDLVGERPTLFNVVETDWKTWKKLYPETLVLSEDTGFSRNYDVYPYGDYKTNDNYFLFLPAPHDRRLLNKKRVYAIIDEDKSKVYQFEDFMGGNAIIDTFNNKKYLIVGDEHILNSFELSQDNEGLVFEYELSDSGGFFKDDLGTVRNVFGGVLSGNLGDYLTPANSVVSYWFAIGAFYPDAEIYQP</sequence>
<organism evidence="1">
    <name type="scientific">Pontimicrobium sp. SW4</name>
    <dbReference type="NCBI Taxonomy" id="3153519"/>
    <lineage>
        <taxon>Bacteria</taxon>
        <taxon>Pseudomonadati</taxon>
        <taxon>Bacteroidota</taxon>
        <taxon>Flavobacteriia</taxon>
        <taxon>Flavobacteriales</taxon>
        <taxon>Flavobacteriaceae</taxon>
        <taxon>Pontimicrobium</taxon>
    </lineage>
</organism>
<protein>
    <submittedName>
        <fullName evidence="1">DUF3179 domain-containing protein</fullName>
    </submittedName>
</protein>
<dbReference type="Pfam" id="PF11376">
    <property type="entry name" value="DUF3179"/>
    <property type="match status" value="1"/>
</dbReference>
<accession>A0AAU7BQZ3</accession>
<dbReference type="PROSITE" id="PS51257">
    <property type="entry name" value="PROKAR_LIPOPROTEIN"/>
    <property type="match status" value="1"/>
</dbReference>
<gene>
    <name evidence="1" type="ORF">ABGB03_11770</name>
</gene>
<proteinExistence type="predicted"/>
<dbReference type="InterPro" id="IPR021516">
    <property type="entry name" value="DUF3179"/>
</dbReference>
<name>A0AAU7BQZ3_9FLAO</name>